<evidence type="ECO:0000313" key="1">
    <source>
        <dbReference type="EMBL" id="KAL2524603.1"/>
    </source>
</evidence>
<organism evidence="1 2">
    <name type="scientific">Abeliophyllum distichum</name>
    <dbReference type="NCBI Taxonomy" id="126358"/>
    <lineage>
        <taxon>Eukaryota</taxon>
        <taxon>Viridiplantae</taxon>
        <taxon>Streptophyta</taxon>
        <taxon>Embryophyta</taxon>
        <taxon>Tracheophyta</taxon>
        <taxon>Spermatophyta</taxon>
        <taxon>Magnoliopsida</taxon>
        <taxon>eudicotyledons</taxon>
        <taxon>Gunneridae</taxon>
        <taxon>Pentapetalae</taxon>
        <taxon>asterids</taxon>
        <taxon>lamiids</taxon>
        <taxon>Lamiales</taxon>
        <taxon>Oleaceae</taxon>
        <taxon>Forsythieae</taxon>
        <taxon>Abeliophyllum</taxon>
    </lineage>
</organism>
<dbReference type="EMBL" id="JBFOLK010000003">
    <property type="protein sequence ID" value="KAL2524603.1"/>
    <property type="molecule type" value="Genomic_DNA"/>
</dbReference>
<accession>A0ABD1UIP1</accession>
<dbReference type="Proteomes" id="UP001604336">
    <property type="component" value="Unassembled WGS sequence"/>
</dbReference>
<gene>
    <name evidence="1" type="ORF">Adt_09657</name>
</gene>
<evidence type="ECO:0000313" key="2">
    <source>
        <dbReference type="Proteomes" id="UP001604336"/>
    </source>
</evidence>
<dbReference type="AlphaFoldDB" id="A0ABD1UIP1"/>
<sequence length="114" mass="13064">MFDQPTVLRCNKVRKFFVVAMSGASDTAANETKSARFRLYHEEVPVYGKESPYFTVHVCHGGIVLTKSNNLVYEHGEVDYMDNVDSMILNRQFLDKFVKGVGFDLPMGFLYKKQ</sequence>
<comment type="caution">
    <text evidence="1">The sequence shown here is derived from an EMBL/GenBank/DDBJ whole genome shotgun (WGS) entry which is preliminary data.</text>
</comment>
<protein>
    <submittedName>
        <fullName evidence="1">Uncharacterized protein</fullName>
    </submittedName>
</protein>
<name>A0ABD1UIP1_9LAMI</name>
<reference evidence="2" key="1">
    <citation type="submission" date="2024-07" db="EMBL/GenBank/DDBJ databases">
        <title>Two chromosome-level genome assemblies of Korean endemic species Abeliophyllum distichum and Forsythia ovata (Oleaceae).</title>
        <authorList>
            <person name="Jang H."/>
        </authorList>
    </citation>
    <scope>NUCLEOTIDE SEQUENCE [LARGE SCALE GENOMIC DNA]</scope>
</reference>
<keyword evidence="2" id="KW-1185">Reference proteome</keyword>
<proteinExistence type="predicted"/>